<dbReference type="EMBL" id="JBHTEE010000001">
    <property type="protein sequence ID" value="MFC7604615.1"/>
    <property type="molecule type" value="Genomic_DNA"/>
</dbReference>
<evidence type="ECO:0000256" key="2">
    <source>
        <dbReference type="SAM" id="SignalP"/>
    </source>
</evidence>
<feature type="signal peptide" evidence="2">
    <location>
        <begin position="1"/>
        <end position="26"/>
    </location>
</feature>
<feature type="region of interest" description="Disordered" evidence="1">
    <location>
        <begin position="141"/>
        <end position="168"/>
    </location>
</feature>
<dbReference type="Proteomes" id="UP001596514">
    <property type="component" value="Unassembled WGS sequence"/>
</dbReference>
<organism evidence="3 4">
    <name type="scientific">Streptosporangium amethystogenes subsp. fukuiense</name>
    <dbReference type="NCBI Taxonomy" id="698418"/>
    <lineage>
        <taxon>Bacteria</taxon>
        <taxon>Bacillati</taxon>
        <taxon>Actinomycetota</taxon>
        <taxon>Actinomycetes</taxon>
        <taxon>Streptosporangiales</taxon>
        <taxon>Streptosporangiaceae</taxon>
        <taxon>Streptosporangium</taxon>
    </lineage>
</organism>
<evidence type="ECO:0000313" key="3">
    <source>
        <dbReference type="EMBL" id="MFC7604615.1"/>
    </source>
</evidence>
<feature type="compositionally biased region" description="Basic and acidic residues" evidence="1">
    <location>
        <begin position="147"/>
        <end position="168"/>
    </location>
</feature>
<proteinExistence type="predicted"/>
<reference evidence="4" key="1">
    <citation type="journal article" date="2019" name="Int. J. Syst. Evol. Microbiol.">
        <title>The Global Catalogue of Microorganisms (GCM) 10K type strain sequencing project: providing services to taxonomists for standard genome sequencing and annotation.</title>
        <authorList>
            <consortium name="The Broad Institute Genomics Platform"/>
            <consortium name="The Broad Institute Genome Sequencing Center for Infectious Disease"/>
            <person name="Wu L."/>
            <person name="Ma J."/>
        </authorList>
    </citation>
    <scope>NUCLEOTIDE SEQUENCE [LARGE SCALE GENOMIC DNA]</scope>
    <source>
        <strain evidence="4">JCM 10083</strain>
    </source>
</reference>
<evidence type="ECO:0000256" key="1">
    <source>
        <dbReference type="SAM" id="MobiDB-lite"/>
    </source>
</evidence>
<feature type="compositionally biased region" description="Low complexity" evidence="1">
    <location>
        <begin position="67"/>
        <end position="82"/>
    </location>
</feature>
<sequence length="195" mass="19471">MRIRMLAAAVVTAGALMATLTGAASADDTPTPAPMEGTVQIQCEGGGQATLTTRRLTEAEIKELEKAGASPAVPAVPSGRAGEAAAPSGHVKVFRGARAEGEDAKDLLPLSEGVTLVKDFKVMAAPSGTAAPGAPEAGAVTVTSEAVPERVEGAKRTEKVEGAERAEGPGDVAVKVMSTPSGDAPVVTCAKATKE</sequence>
<evidence type="ECO:0000313" key="4">
    <source>
        <dbReference type="Proteomes" id="UP001596514"/>
    </source>
</evidence>
<keyword evidence="4" id="KW-1185">Reference proteome</keyword>
<feature type="region of interest" description="Disordered" evidence="1">
    <location>
        <begin position="65"/>
        <end position="88"/>
    </location>
</feature>
<protein>
    <recommendedName>
        <fullName evidence="5">Secreted protein</fullName>
    </recommendedName>
</protein>
<evidence type="ECO:0008006" key="5">
    <source>
        <dbReference type="Google" id="ProtNLM"/>
    </source>
</evidence>
<comment type="caution">
    <text evidence="3">The sequence shown here is derived from an EMBL/GenBank/DDBJ whole genome shotgun (WGS) entry which is preliminary data.</text>
</comment>
<name>A0ABW2T7E7_9ACTN</name>
<dbReference type="RefSeq" id="WP_343970647.1">
    <property type="nucleotide sequence ID" value="NZ_BAAAGK010000087.1"/>
</dbReference>
<feature type="chain" id="PRO_5045811138" description="Secreted protein" evidence="2">
    <location>
        <begin position="27"/>
        <end position="195"/>
    </location>
</feature>
<gene>
    <name evidence="3" type="ORF">ACFQVD_31355</name>
</gene>
<accession>A0ABW2T7E7</accession>
<keyword evidence="2" id="KW-0732">Signal</keyword>